<keyword evidence="5" id="KW-1185">Reference proteome</keyword>
<dbReference type="Gene3D" id="3.40.50.261">
    <property type="entry name" value="Succinyl-CoA synthetase domains"/>
    <property type="match status" value="1"/>
</dbReference>
<dbReference type="PANTHER" id="PTHR11117">
    <property type="entry name" value="SUCCINYL-COA LIGASE SUBUNIT ALPHA"/>
    <property type="match status" value="1"/>
</dbReference>
<protein>
    <recommendedName>
        <fullName evidence="3">CoA-binding domain-containing protein</fullName>
    </recommendedName>
</protein>
<evidence type="ECO:0000313" key="4">
    <source>
        <dbReference type="EMBL" id="MCW6037485.1"/>
    </source>
</evidence>
<evidence type="ECO:0000259" key="3">
    <source>
        <dbReference type="SMART" id="SM00881"/>
    </source>
</evidence>
<name>A0ABT3L7L4_9CYAN</name>
<dbReference type="RefSeq" id="WP_265265341.1">
    <property type="nucleotide sequence ID" value="NZ_JAIHOM010000073.1"/>
</dbReference>
<comment type="caution">
    <text evidence="4">The sequence shown here is derived from an EMBL/GenBank/DDBJ whole genome shotgun (WGS) entry which is preliminary data.</text>
</comment>
<evidence type="ECO:0000313" key="5">
    <source>
        <dbReference type="Proteomes" id="UP001526426"/>
    </source>
</evidence>
<dbReference type="SMART" id="SM00881">
    <property type="entry name" value="CoA_binding"/>
    <property type="match status" value="1"/>
</dbReference>
<dbReference type="InterPro" id="IPR036291">
    <property type="entry name" value="NAD(P)-bd_dom_sf"/>
</dbReference>
<proteinExistence type="predicted"/>
<dbReference type="SUPFAM" id="SSF52210">
    <property type="entry name" value="Succinyl-CoA synthetase domains"/>
    <property type="match status" value="1"/>
</dbReference>
<dbReference type="InterPro" id="IPR016102">
    <property type="entry name" value="Succinyl-CoA_synth-like"/>
</dbReference>
<keyword evidence="2" id="KW-0547">Nucleotide-binding</keyword>
<dbReference type="Proteomes" id="UP001526426">
    <property type="component" value="Unassembled WGS sequence"/>
</dbReference>
<dbReference type="SUPFAM" id="SSF51735">
    <property type="entry name" value="NAD(P)-binding Rossmann-fold domains"/>
    <property type="match status" value="1"/>
</dbReference>
<evidence type="ECO:0000256" key="2">
    <source>
        <dbReference type="ARBA" id="ARBA00022741"/>
    </source>
</evidence>
<dbReference type="InterPro" id="IPR003781">
    <property type="entry name" value="CoA-bd"/>
</dbReference>
<feature type="domain" description="CoA-binding" evidence="3">
    <location>
        <begin position="4"/>
        <end position="100"/>
    </location>
</feature>
<evidence type="ECO:0000256" key="1">
    <source>
        <dbReference type="ARBA" id="ARBA00022598"/>
    </source>
</evidence>
<dbReference type="EMBL" id="JAIHOM010000073">
    <property type="protein sequence ID" value="MCW6037485.1"/>
    <property type="molecule type" value="Genomic_DNA"/>
</dbReference>
<keyword evidence="1" id="KW-0436">Ligase</keyword>
<reference evidence="4 5" key="1">
    <citation type="submission" date="2021-08" db="EMBL/GenBank/DDBJ databases">
        <title>Draft genome sequence of Spirulina subsalsa with high tolerance to salinity and hype-accumulation of phycocyanin.</title>
        <authorList>
            <person name="Pei H."/>
            <person name="Jiang L."/>
        </authorList>
    </citation>
    <scope>NUCLEOTIDE SEQUENCE [LARGE SCALE GENOMIC DNA]</scope>
    <source>
        <strain evidence="4 5">FACHB-351</strain>
    </source>
</reference>
<dbReference type="PANTHER" id="PTHR11117:SF2">
    <property type="entry name" value="SUCCINATE--COA LIGASE [ADP_GDP-FORMING] SUBUNIT ALPHA, MITOCHONDRIAL"/>
    <property type="match status" value="1"/>
</dbReference>
<accession>A0ABT3L7L4</accession>
<dbReference type="Gene3D" id="3.40.50.720">
    <property type="entry name" value="NAD(P)-binding Rossmann-like Domain"/>
    <property type="match status" value="1"/>
</dbReference>
<dbReference type="InterPro" id="IPR005810">
    <property type="entry name" value="CoA_lig_alpha"/>
</dbReference>
<organism evidence="4 5">
    <name type="scientific">Spirulina subsalsa FACHB-351</name>
    <dbReference type="NCBI Taxonomy" id="234711"/>
    <lineage>
        <taxon>Bacteria</taxon>
        <taxon>Bacillati</taxon>
        <taxon>Cyanobacteriota</taxon>
        <taxon>Cyanophyceae</taxon>
        <taxon>Spirulinales</taxon>
        <taxon>Spirulinaceae</taxon>
        <taxon>Spirulina</taxon>
    </lineage>
</organism>
<dbReference type="Pfam" id="PF02629">
    <property type="entry name" value="CoA_binding"/>
    <property type="match status" value="1"/>
</dbReference>
<dbReference type="PIRSF" id="PIRSF001553">
    <property type="entry name" value="SucCS_alpha"/>
    <property type="match status" value="1"/>
</dbReference>
<gene>
    <name evidence="4" type="ORF">K4A83_14555</name>
</gene>
<sequence length="293" mass="30910">MLNWTGKSKVIIQGIVEPLGVYCAGQMTTYGTPIVAGISAGYGGETIEEIPVFDLIESAIAEVGMPQLSIIAVPPYWVLDAALEAMSAGIRQLIILPHGVPPLDMIRLLAKAKATNTIVLGAGSAGVIIPGKLLLGSCDPQCYTPGKIGVISRCDYVTDAIIWELTQAGLGQSIVIHLGGGDIIGSMVEGWLPTLEQDKNTEIILCLEQTLCGTEAMASVLSSPRKKPLVAHIAGQNVPIPSKSKESPTLIASRLSQLTPHTSTALAKKNAYQQAKIPVAQSPAQLVEYLRNL</sequence>